<evidence type="ECO:0000313" key="3">
    <source>
        <dbReference type="EMBL" id="ACT58999.1"/>
    </source>
</evidence>
<keyword evidence="4" id="KW-1185">Reference proteome</keyword>
<dbReference type="InterPro" id="IPR008278">
    <property type="entry name" value="4-PPantetheinyl_Trfase_dom"/>
</dbReference>
<dbReference type="EMBL" id="CP001678">
    <property type="protein sequence ID" value="ACT58999.1"/>
    <property type="molecule type" value="Genomic_DNA"/>
</dbReference>
<dbReference type="STRING" id="582402.Hbal_1307"/>
<organism evidence="3 4">
    <name type="scientific">Hirschia baltica (strain ATCC 49814 / DSM 5838 / IFAM 1418)</name>
    <dbReference type="NCBI Taxonomy" id="582402"/>
    <lineage>
        <taxon>Bacteria</taxon>
        <taxon>Pseudomonadati</taxon>
        <taxon>Pseudomonadota</taxon>
        <taxon>Alphaproteobacteria</taxon>
        <taxon>Hyphomonadales</taxon>
        <taxon>Hyphomonadaceae</taxon>
        <taxon>Hirschia</taxon>
    </lineage>
</organism>
<keyword evidence="1" id="KW-0808">Transferase</keyword>
<feature type="domain" description="4'-phosphopantetheinyl transferase" evidence="2">
    <location>
        <begin position="65"/>
        <end position="115"/>
    </location>
</feature>
<dbReference type="GO" id="GO:0000287">
    <property type="term" value="F:magnesium ion binding"/>
    <property type="evidence" value="ECO:0007669"/>
    <property type="project" value="InterPro"/>
</dbReference>
<gene>
    <name evidence="3" type="ordered locus">Hbal_1307</name>
</gene>
<evidence type="ECO:0000313" key="4">
    <source>
        <dbReference type="Proteomes" id="UP000002745"/>
    </source>
</evidence>
<dbReference type="Pfam" id="PF01648">
    <property type="entry name" value="ACPS"/>
    <property type="match status" value="1"/>
</dbReference>
<sequence length="178" mass="19795">MKVYVGLCLSNQLTTRHGVKLQRRWTDIAQNAATSCLSKPERNNVSRSHCRGICGAAVIGADQLIGFDIEYTDPRRNWPAILSRFCDDKDLTSSSAQALCKGWTYLEAYFKAFGTYPEPKELLEVINAPNGETEGLTSTHFGWRYHMPIADAFFFTVLGQGHINGIEILPLITAPNLA</sequence>
<dbReference type="OrthoDB" id="7365837at2"/>
<accession>C6XIQ4</accession>
<protein>
    <recommendedName>
        <fullName evidence="2">4'-phosphopantetheinyl transferase domain-containing protein</fullName>
    </recommendedName>
</protein>
<proteinExistence type="predicted"/>
<dbReference type="SUPFAM" id="SSF56214">
    <property type="entry name" value="4'-phosphopantetheinyl transferase"/>
    <property type="match status" value="1"/>
</dbReference>
<dbReference type="Proteomes" id="UP000002745">
    <property type="component" value="Chromosome"/>
</dbReference>
<dbReference type="eggNOG" id="COG2091">
    <property type="taxonomic scope" value="Bacteria"/>
</dbReference>
<dbReference type="KEGG" id="hba:Hbal_1307"/>
<name>C6XIQ4_HIRBI</name>
<evidence type="ECO:0000259" key="2">
    <source>
        <dbReference type="Pfam" id="PF01648"/>
    </source>
</evidence>
<dbReference type="RefSeq" id="WP_015827149.1">
    <property type="nucleotide sequence ID" value="NC_012982.1"/>
</dbReference>
<dbReference type="GO" id="GO:0008897">
    <property type="term" value="F:holo-[acyl-carrier-protein] synthase activity"/>
    <property type="evidence" value="ECO:0007669"/>
    <property type="project" value="InterPro"/>
</dbReference>
<dbReference type="HOGENOM" id="CLU_1508626_0_0_5"/>
<evidence type="ECO:0000256" key="1">
    <source>
        <dbReference type="ARBA" id="ARBA00022679"/>
    </source>
</evidence>
<reference evidence="4" key="1">
    <citation type="journal article" date="2011" name="J. Bacteriol.">
        <title>Genome sequences of eight morphologically diverse alphaproteobacteria.</title>
        <authorList>
            <consortium name="US DOE Joint Genome Institute"/>
            <person name="Brown P.J."/>
            <person name="Kysela D.T."/>
            <person name="Buechlein A."/>
            <person name="Hemmerich C."/>
            <person name="Brun Y.V."/>
        </authorList>
    </citation>
    <scope>NUCLEOTIDE SEQUENCE [LARGE SCALE GENOMIC DNA]</scope>
    <source>
        <strain evidence="4">ATCC 49814 / DSM 5838 / IFAM 1418</strain>
    </source>
</reference>
<dbReference type="InterPro" id="IPR037143">
    <property type="entry name" value="4-PPantetheinyl_Trfase_dom_sf"/>
</dbReference>
<dbReference type="AlphaFoldDB" id="C6XIQ4"/>